<reference evidence="1 2" key="1">
    <citation type="journal article" date="2023" name="Microbiol. Resour. Announc.">
        <title>Complete Genome Sequence of Imperialibacter roseus strain P4T.</title>
        <authorList>
            <person name="Tizabi D.R."/>
            <person name="Bachvaroff T."/>
            <person name="Hill R.T."/>
        </authorList>
    </citation>
    <scope>NUCLEOTIDE SEQUENCE [LARGE SCALE GENOMIC DNA]</scope>
    <source>
        <strain evidence="1 2">P4T</strain>
    </source>
</reference>
<organism evidence="1 2">
    <name type="scientific">Imperialibacter roseus</name>
    <dbReference type="NCBI Taxonomy" id="1324217"/>
    <lineage>
        <taxon>Bacteria</taxon>
        <taxon>Pseudomonadati</taxon>
        <taxon>Bacteroidota</taxon>
        <taxon>Cytophagia</taxon>
        <taxon>Cytophagales</taxon>
        <taxon>Flammeovirgaceae</taxon>
        <taxon>Imperialibacter</taxon>
    </lineage>
</organism>
<sequence length="172" mass="19214">MNKRLALLFSFALAAILTFGSLLYYVLSTKVTDVSTFEPYSEIVGTTVVLKRAAVIVRNLDAFVNEHPYLLIEIDQGLFEGSEAMDTLPIGTSLGIQKAKHFTNGSSGFTHAFVLGWVELPGSGEIVPFEYGWGEQHISLYGEEEEYWTYPVALWQENANTAKFYMKKTGLQ</sequence>
<dbReference type="RefSeq" id="WP_317491089.1">
    <property type="nucleotide sequence ID" value="NZ_CP136051.1"/>
</dbReference>
<name>A0ABZ0ITY8_9BACT</name>
<accession>A0ABZ0ITY8</accession>
<evidence type="ECO:0000313" key="2">
    <source>
        <dbReference type="Proteomes" id="UP001302349"/>
    </source>
</evidence>
<protein>
    <submittedName>
        <fullName evidence="1">Uncharacterized protein</fullName>
    </submittedName>
</protein>
<keyword evidence="2" id="KW-1185">Reference proteome</keyword>
<dbReference type="Proteomes" id="UP001302349">
    <property type="component" value="Chromosome"/>
</dbReference>
<dbReference type="EMBL" id="CP136051">
    <property type="protein sequence ID" value="WOK08449.1"/>
    <property type="molecule type" value="Genomic_DNA"/>
</dbReference>
<evidence type="ECO:0000313" key="1">
    <source>
        <dbReference type="EMBL" id="WOK08449.1"/>
    </source>
</evidence>
<proteinExistence type="predicted"/>
<gene>
    <name evidence="1" type="ORF">RT717_07335</name>
</gene>